<dbReference type="Pfam" id="PF11911">
    <property type="entry name" value="DUF3429"/>
    <property type="match status" value="1"/>
</dbReference>
<evidence type="ECO:0000313" key="3">
    <source>
        <dbReference type="Proteomes" id="UP000596063"/>
    </source>
</evidence>
<accession>A0A7T4R007</accession>
<feature type="transmembrane region" description="Helical" evidence="1">
    <location>
        <begin position="126"/>
        <end position="145"/>
    </location>
</feature>
<keyword evidence="1" id="KW-0812">Transmembrane</keyword>
<keyword evidence="1" id="KW-1133">Transmembrane helix</keyword>
<dbReference type="KEGG" id="snan:I6N98_15965"/>
<reference evidence="2 3" key="1">
    <citation type="submission" date="2020-12" db="EMBL/GenBank/DDBJ databases">
        <authorList>
            <person name="Shan Y."/>
        </authorList>
    </citation>
    <scope>NUCLEOTIDE SEQUENCE [LARGE SCALE GENOMIC DNA]</scope>
    <source>
        <strain evidence="3">csc3.9</strain>
    </source>
</reference>
<proteinExistence type="predicted"/>
<feature type="transmembrane region" description="Helical" evidence="1">
    <location>
        <begin position="12"/>
        <end position="34"/>
    </location>
</feature>
<keyword evidence="3" id="KW-1185">Reference proteome</keyword>
<evidence type="ECO:0000256" key="1">
    <source>
        <dbReference type="SAM" id="Phobius"/>
    </source>
</evidence>
<sequence length="146" mass="15805">MCDQHSSPTLRPFWYIVAGGLGSLPFVVASFGALVGGSWMGLTGEVALHSYGVAIAAFMAGTLWGGTFTVARFSDAMLGMVAALATAFTVWMPVYQSLATLSVILATLWAYDVFRYYRYALPRWYLSLRCTLSSVAIVSLMVPVLL</sequence>
<feature type="transmembrane region" description="Helical" evidence="1">
    <location>
        <begin position="46"/>
        <end position="64"/>
    </location>
</feature>
<dbReference type="InterPro" id="IPR021836">
    <property type="entry name" value="DUF3429"/>
</dbReference>
<name>A0A7T4R007_9GAMM</name>
<keyword evidence="1" id="KW-0472">Membrane</keyword>
<dbReference type="Proteomes" id="UP000596063">
    <property type="component" value="Chromosome"/>
</dbReference>
<protein>
    <submittedName>
        <fullName evidence="2">DUF3429 domain-containing protein</fullName>
    </submittedName>
</protein>
<organism evidence="2 3">
    <name type="scientific">Spongiibacter nanhainus</name>
    <dbReference type="NCBI Taxonomy" id="2794344"/>
    <lineage>
        <taxon>Bacteria</taxon>
        <taxon>Pseudomonadati</taxon>
        <taxon>Pseudomonadota</taxon>
        <taxon>Gammaproteobacteria</taxon>
        <taxon>Cellvibrionales</taxon>
        <taxon>Spongiibacteraceae</taxon>
        <taxon>Spongiibacter</taxon>
    </lineage>
</organism>
<dbReference type="AlphaFoldDB" id="A0A7T4R007"/>
<gene>
    <name evidence="2" type="ORF">I6N98_15965</name>
</gene>
<evidence type="ECO:0000313" key="2">
    <source>
        <dbReference type="EMBL" id="QQD17817.1"/>
    </source>
</evidence>
<dbReference type="EMBL" id="CP066167">
    <property type="protein sequence ID" value="QQD17817.1"/>
    <property type="molecule type" value="Genomic_DNA"/>
</dbReference>
<dbReference type="RefSeq" id="WP_198569316.1">
    <property type="nucleotide sequence ID" value="NZ_CP066167.1"/>
</dbReference>